<dbReference type="InterPro" id="IPR011701">
    <property type="entry name" value="MFS"/>
</dbReference>
<evidence type="ECO:0000256" key="3">
    <source>
        <dbReference type="ARBA" id="ARBA00022692"/>
    </source>
</evidence>
<keyword evidence="5 6" id="KW-0472">Membrane</keyword>
<feature type="transmembrane region" description="Helical" evidence="6">
    <location>
        <begin position="195"/>
        <end position="217"/>
    </location>
</feature>
<proteinExistence type="predicted"/>
<evidence type="ECO:0000256" key="1">
    <source>
        <dbReference type="ARBA" id="ARBA00004651"/>
    </source>
</evidence>
<accession>A0ABN1DWC5</accession>
<dbReference type="InterPro" id="IPR020846">
    <property type="entry name" value="MFS_dom"/>
</dbReference>
<feature type="transmembrane region" description="Helical" evidence="6">
    <location>
        <begin position="95"/>
        <end position="115"/>
    </location>
</feature>
<evidence type="ECO:0000256" key="4">
    <source>
        <dbReference type="ARBA" id="ARBA00022989"/>
    </source>
</evidence>
<evidence type="ECO:0000313" key="9">
    <source>
        <dbReference type="Proteomes" id="UP001500729"/>
    </source>
</evidence>
<evidence type="ECO:0000256" key="6">
    <source>
        <dbReference type="SAM" id="Phobius"/>
    </source>
</evidence>
<reference evidence="8 9" key="1">
    <citation type="journal article" date="2019" name="Int. J. Syst. Evol. Microbiol.">
        <title>The Global Catalogue of Microorganisms (GCM) 10K type strain sequencing project: providing services to taxonomists for standard genome sequencing and annotation.</title>
        <authorList>
            <consortium name="The Broad Institute Genomics Platform"/>
            <consortium name="The Broad Institute Genome Sequencing Center for Infectious Disease"/>
            <person name="Wu L."/>
            <person name="Ma J."/>
        </authorList>
    </citation>
    <scope>NUCLEOTIDE SEQUENCE [LARGE SCALE GENOMIC DNA]</scope>
    <source>
        <strain evidence="8 9">JCM 10303</strain>
    </source>
</reference>
<evidence type="ECO:0000256" key="5">
    <source>
        <dbReference type="ARBA" id="ARBA00023136"/>
    </source>
</evidence>
<comment type="caution">
    <text evidence="8">The sequence shown here is derived from an EMBL/GenBank/DDBJ whole genome shotgun (WGS) entry which is preliminary data.</text>
</comment>
<dbReference type="Pfam" id="PF07690">
    <property type="entry name" value="MFS_1"/>
    <property type="match status" value="1"/>
</dbReference>
<feature type="transmembrane region" description="Helical" evidence="6">
    <location>
        <begin position="67"/>
        <end position="89"/>
    </location>
</feature>
<sequence>MLVMALTGFVIIMTETAPAGLLPQLASGLRISEALAGQLVSAYALGTVLAAVPAIRLTERISRKPLLLIGIGGFAAANAVTALAGGFAVALGARFVAGAFSGLLWGMIAYARAIVPPSRAGSGLAVAMVGTPIALSIGTPLGSLAGAMVGWRWTFAALSMIAVGLICWALVAVPNRPGRSTAERTPVLRVLGIRGVAPVLLVVFTWMLGHNILYTYIAPYLA</sequence>
<evidence type="ECO:0000313" key="8">
    <source>
        <dbReference type="EMBL" id="GAA0553869.1"/>
    </source>
</evidence>
<name>A0ABN1DWC5_SACER</name>
<evidence type="ECO:0000256" key="2">
    <source>
        <dbReference type="ARBA" id="ARBA00022475"/>
    </source>
</evidence>
<dbReference type="PANTHER" id="PTHR43124:SF3">
    <property type="entry name" value="CHLORAMPHENICOL EFFLUX PUMP RV0191"/>
    <property type="match status" value="1"/>
</dbReference>
<dbReference type="PROSITE" id="PS50850">
    <property type="entry name" value="MFS"/>
    <property type="match status" value="1"/>
</dbReference>
<organism evidence="8 9">
    <name type="scientific">Saccharopolyspora erythraea</name>
    <name type="common">Streptomyces erythraeus</name>
    <dbReference type="NCBI Taxonomy" id="1836"/>
    <lineage>
        <taxon>Bacteria</taxon>
        <taxon>Bacillati</taxon>
        <taxon>Actinomycetota</taxon>
        <taxon>Actinomycetes</taxon>
        <taxon>Pseudonocardiales</taxon>
        <taxon>Pseudonocardiaceae</taxon>
        <taxon>Saccharopolyspora</taxon>
    </lineage>
</organism>
<keyword evidence="3 6" id="KW-0812">Transmembrane</keyword>
<comment type="subcellular location">
    <subcellularLocation>
        <location evidence="1">Cell membrane</location>
        <topology evidence="1">Multi-pass membrane protein</topology>
    </subcellularLocation>
</comment>
<evidence type="ECO:0000259" key="7">
    <source>
        <dbReference type="PROSITE" id="PS50850"/>
    </source>
</evidence>
<keyword evidence="9" id="KW-1185">Reference proteome</keyword>
<feature type="transmembrane region" description="Helical" evidence="6">
    <location>
        <begin position="35"/>
        <end position="55"/>
    </location>
</feature>
<feature type="domain" description="Major facilitator superfamily (MFS) profile" evidence="7">
    <location>
        <begin position="1"/>
        <end position="222"/>
    </location>
</feature>
<keyword evidence="4 6" id="KW-1133">Transmembrane helix</keyword>
<dbReference type="InterPro" id="IPR036259">
    <property type="entry name" value="MFS_trans_sf"/>
</dbReference>
<dbReference type="EMBL" id="BAAAGS010000062">
    <property type="protein sequence ID" value="GAA0553869.1"/>
    <property type="molecule type" value="Genomic_DNA"/>
</dbReference>
<dbReference type="InterPro" id="IPR050189">
    <property type="entry name" value="MFS_Efflux_Transporters"/>
</dbReference>
<keyword evidence="2" id="KW-1003">Cell membrane</keyword>
<feature type="transmembrane region" description="Helical" evidence="6">
    <location>
        <begin position="153"/>
        <end position="174"/>
    </location>
</feature>
<dbReference type="Gene3D" id="1.20.1250.20">
    <property type="entry name" value="MFS general substrate transporter like domains"/>
    <property type="match status" value="1"/>
</dbReference>
<feature type="transmembrane region" description="Helical" evidence="6">
    <location>
        <begin position="122"/>
        <end position="141"/>
    </location>
</feature>
<gene>
    <name evidence="8" type="ORF">GCM10009533_59840</name>
</gene>
<protein>
    <recommendedName>
        <fullName evidence="7">Major facilitator superfamily (MFS) profile domain-containing protein</fullName>
    </recommendedName>
</protein>
<dbReference type="PANTHER" id="PTHR43124">
    <property type="entry name" value="PURINE EFFLUX PUMP PBUE"/>
    <property type="match status" value="1"/>
</dbReference>
<dbReference type="Proteomes" id="UP001500729">
    <property type="component" value="Unassembled WGS sequence"/>
</dbReference>
<dbReference type="SUPFAM" id="SSF103473">
    <property type="entry name" value="MFS general substrate transporter"/>
    <property type="match status" value="1"/>
</dbReference>